<dbReference type="AlphaFoldDB" id="A0A9X2S9K7"/>
<dbReference type="SUPFAM" id="SSF159888">
    <property type="entry name" value="YdhG-like"/>
    <property type="match status" value="1"/>
</dbReference>
<dbReference type="Proteomes" id="UP001141950">
    <property type="component" value="Unassembled WGS sequence"/>
</dbReference>
<dbReference type="Pfam" id="PF08818">
    <property type="entry name" value="DUF1801"/>
    <property type="match status" value="1"/>
</dbReference>
<organism evidence="2 3">
    <name type="scientific">Paenibacillus soyae</name>
    <dbReference type="NCBI Taxonomy" id="2969249"/>
    <lineage>
        <taxon>Bacteria</taxon>
        <taxon>Bacillati</taxon>
        <taxon>Bacillota</taxon>
        <taxon>Bacilli</taxon>
        <taxon>Bacillales</taxon>
        <taxon>Paenibacillaceae</taxon>
        <taxon>Paenibacillus</taxon>
    </lineage>
</organism>
<evidence type="ECO:0000313" key="2">
    <source>
        <dbReference type="EMBL" id="MCR2805236.1"/>
    </source>
</evidence>
<accession>A0A9X2S9K7</accession>
<sequence length="133" mass="15471">MVAKLTGTHQVDEFMQRLEHPLKREIEEVRRMLQGMDRELAEQVKWNAPSFCYRNEDRVTFNLRGNGFFRLVLHRGAKASVDSVDMKPYFEDIGGLMEWAANDRATIKLTGMEDIEAKSGLLIEAVRRWVDIE</sequence>
<dbReference type="InterPro" id="IPR014922">
    <property type="entry name" value="YdhG-like"/>
</dbReference>
<reference evidence="2" key="1">
    <citation type="submission" date="2022-08" db="EMBL/GenBank/DDBJ databases">
        <title>The genomic sequence of strain Paenibacillus sp. SCIV0701.</title>
        <authorList>
            <person name="Zhao H."/>
        </authorList>
    </citation>
    <scope>NUCLEOTIDE SEQUENCE</scope>
    <source>
        <strain evidence="2">SCIV0701</strain>
    </source>
</reference>
<name>A0A9X2S9K7_9BACL</name>
<proteinExistence type="predicted"/>
<comment type="caution">
    <text evidence="2">The sequence shown here is derived from an EMBL/GenBank/DDBJ whole genome shotgun (WGS) entry which is preliminary data.</text>
</comment>
<gene>
    <name evidence="2" type="ORF">NQZ67_15220</name>
</gene>
<protein>
    <submittedName>
        <fullName evidence="2">DUF1801 domain-containing protein</fullName>
    </submittedName>
</protein>
<keyword evidence="3" id="KW-1185">Reference proteome</keyword>
<feature type="domain" description="YdhG-like" evidence="1">
    <location>
        <begin position="23"/>
        <end position="130"/>
    </location>
</feature>
<evidence type="ECO:0000259" key="1">
    <source>
        <dbReference type="Pfam" id="PF08818"/>
    </source>
</evidence>
<evidence type="ECO:0000313" key="3">
    <source>
        <dbReference type="Proteomes" id="UP001141950"/>
    </source>
</evidence>
<dbReference type="EMBL" id="JANIPJ010000010">
    <property type="protein sequence ID" value="MCR2805236.1"/>
    <property type="molecule type" value="Genomic_DNA"/>
</dbReference>